<reference evidence="1" key="1">
    <citation type="submission" date="2023-02" db="EMBL/GenBank/DDBJ databases">
        <title>Tahibacter soli sp. nov. isolated from soil.</title>
        <authorList>
            <person name="Baek J.H."/>
            <person name="Lee J.K."/>
            <person name="Choi D.G."/>
            <person name="Jeon C.O."/>
        </authorList>
    </citation>
    <scope>NUCLEOTIDE SEQUENCE</scope>
    <source>
        <strain evidence="1">BL</strain>
    </source>
</reference>
<dbReference type="AlphaFoldDB" id="A0A9X3YNR6"/>
<keyword evidence="2" id="KW-1185">Reference proteome</keyword>
<evidence type="ECO:0000313" key="1">
    <source>
        <dbReference type="EMBL" id="MDC8014690.1"/>
    </source>
</evidence>
<dbReference type="EMBL" id="JAOVZO020000019">
    <property type="protein sequence ID" value="MDC8014690.1"/>
    <property type="molecule type" value="Genomic_DNA"/>
</dbReference>
<proteinExistence type="predicted"/>
<evidence type="ECO:0000313" key="2">
    <source>
        <dbReference type="Proteomes" id="UP001139971"/>
    </source>
</evidence>
<dbReference type="SUPFAM" id="SSF53448">
    <property type="entry name" value="Nucleotide-diphospho-sugar transferases"/>
    <property type="match status" value="1"/>
</dbReference>
<comment type="caution">
    <text evidence="1">The sequence shown here is derived from an EMBL/GenBank/DDBJ whole genome shotgun (WGS) entry which is preliminary data.</text>
</comment>
<dbReference type="InterPro" id="IPR029044">
    <property type="entry name" value="Nucleotide-diphossugar_trans"/>
</dbReference>
<gene>
    <name evidence="1" type="ORF">OD750_019270</name>
</gene>
<organism evidence="1 2">
    <name type="scientific">Tahibacter soli</name>
    <dbReference type="NCBI Taxonomy" id="2983605"/>
    <lineage>
        <taxon>Bacteria</taxon>
        <taxon>Pseudomonadati</taxon>
        <taxon>Pseudomonadota</taxon>
        <taxon>Gammaproteobacteria</taxon>
        <taxon>Lysobacterales</taxon>
        <taxon>Rhodanobacteraceae</taxon>
        <taxon>Tahibacter</taxon>
    </lineage>
</organism>
<dbReference type="RefSeq" id="WP_263541066.1">
    <property type="nucleotide sequence ID" value="NZ_JAOVZO020000019.1"/>
</dbReference>
<dbReference type="Proteomes" id="UP001139971">
    <property type="component" value="Unassembled WGS sequence"/>
</dbReference>
<accession>A0A9X3YNR6</accession>
<protein>
    <submittedName>
        <fullName evidence="1">Uncharacterized protein</fullName>
    </submittedName>
</protein>
<sequence>MSSNVQFQYSFDATPQPLQRPVVRPDPNAPLFASEDALVASLSNNECIFQVKRTGDAHVMTFQVLQALDQCRDFRTLDEHVARVQTTIPGLENQRDAVKTVLESLVDRELLVSDDLFVSRLSDGRAARASKPLRAAFIRACDRPAQLDRLLASLADYERRFRSARHYVVLDDSSTEASIDRHRDLVREFARTTGCKVTFIGPAERQRLADKLAKALPAARAAIDSLLLPQPGATNFGGGRSWNLALLLSAGDRFVMFDDDHRLPLKRHELAASGLDLAPSRGAFARFFRNMEEALGAGEEIDADPFALHLDACGSGIGDLVARDAYKLDRESLRGLPLSRLTHLAPDARVLATMHGTYGSARSESAAWLYQLDAEGRADFTASREAYLANVEAQHLWHGTRQARLSSIAWFTPFAFDNSELLPCTNPLGRGEDALFSAAAHFCHPDALVLELPVAIGHVQEQSRRRSQRSLQASTPRLNHFATDYIQRQFGAFLASDPAQRLHLLAGIFRDLAGADEARRVTHLREYLNYVRADAIERLQQQFEAAANDSPIYWQADVRSIIDANGRALIAKGAPRLADWSDDIDPAGCAAALAREFNGLADQFDAWPALWSYAREQGERLLAGV</sequence>
<name>A0A9X3YNR6_9GAMM</name>